<dbReference type="AlphaFoldDB" id="A0AA36E5W9"/>
<gene>
    <name evidence="1" type="ORF">LSALG_LOCUS23803</name>
</gene>
<dbReference type="Proteomes" id="UP001177003">
    <property type="component" value="Chromosome 5"/>
</dbReference>
<organism evidence="1 2">
    <name type="scientific">Lactuca saligna</name>
    <name type="common">Willowleaf lettuce</name>
    <dbReference type="NCBI Taxonomy" id="75948"/>
    <lineage>
        <taxon>Eukaryota</taxon>
        <taxon>Viridiplantae</taxon>
        <taxon>Streptophyta</taxon>
        <taxon>Embryophyta</taxon>
        <taxon>Tracheophyta</taxon>
        <taxon>Spermatophyta</taxon>
        <taxon>Magnoliopsida</taxon>
        <taxon>eudicotyledons</taxon>
        <taxon>Gunneridae</taxon>
        <taxon>Pentapetalae</taxon>
        <taxon>asterids</taxon>
        <taxon>campanulids</taxon>
        <taxon>Asterales</taxon>
        <taxon>Asteraceae</taxon>
        <taxon>Cichorioideae</taxon>
        <taxon>Cichorieae</taxon>
        <taxon>Lactucinae</taxon>
        <taxon>Lactuca</taxon>
    </lineage>
</organism>
<keyword evidence="2" id="KW-1185">Reference proteome</keyword>
<evidence type="ECO:0000313" key="1">
    <source>
        <dbReference type="EMBL" id="CAI9284261.1"/>
    </source>
</evidence>
<name>A0AA36E5W9_LACSI</name>
<evidence type="ECO:0000313" key="2">
    <source>
        <dbReference type="Proteomes" id="UP001177003"/>
    </source>
</evidence>
<reference evidence="1" key="1">
    <citation type="submission" date="2023-04" db="EMBL/GenBank/DDBJ databases">
        <authorList>
            <person name="Vijverberg K."/>
            <person name="Xiong W."/>
            <person name="Schranz E."/>
        </authorList>
    </citation>
    <scope>NUCLEOTIDE SEQUENCE</scope>
</reference>
<protein>
    <submittedName>
        <fullName evidence="1">Uncharacterized protein</fullName>
    </submittedName>
</protein>
<dbReference type="EMBL" id="OX465081">
    <property type="protein sequence ID" value="CAI9284261.1"/>
    <property type="molecule type" value="Genomic_DNA"/>
</dbReference>
<sequence length="125" mass="13863">MPVGLSAVLELDDKYASPVHIAADLLSQLSTVMVAYGMELYSELCTVTYEPGNLDVALNFRDILLHSQVLEGITMSMIRGNTCNGADDCCWKGFSIYIMKEEQTILQRLDVATKALHWPIGVHGW</sequence>
<proteinExistence type="predicted"/>
<accession>A0AA36E5W9</accession>